<dbReference type="GO" id="GO:0004674">
    <property type="term" value="F:protein serine/threonine kinase activity"/>
    <property type="evidence" value="ECO:0007669"/>
    <property type="project" value="UniProtKB-KW"/>
</dbReference>
<dbReference type="InterPro" id="IPR050236">
    <property type="entry name" value="Ser_Thr_kinase_AGC"/>
</dbReference>
<comment type="similarity">
    <text evidence="1">Belongs to the protein kinase superfamily. AGC Ser/Thr protein kinase family. PDPK1 subfamily.</text>
</comment>
<dbReference type="CDD" id="cd05581">
    <property type="entry name" value="STKc_PDK1"/>
    <property type="match status" value="1"/>
</dbReference>
<gene>
    <name evidence="13" type="ORF">NEOLI_002216</name>
</gene>
<dbReference type="SMART" id="SM00220">
    <property type="entry name" value="S_TKc"/>
    <property type="match status" value="1"/>
</dbReference>
<dbReference type="PROSITE" id="PS50011">
    <property type="entry name" value="PROTEIN_KINASE_DOM"/>
    <property type="match status" value="1"/>
</dbReference>
<dbReference type="InterPro" id="IPR017441">
    <property type="entry name" value="Protein_kinase_ATP_BS"/>
</dbReference>
<dbReference type="GO" id="GO:0035556">
    <property type="term" value="P:intracellular signal transduction"/>
    <property type="evidence" value="ECO:0007669"/>
    <property type="project" value="TreeGrafter"/>
</dbReference>
<evidence type="ECO:0000256" key="2">
    <source>
        <dbReference type="ARBA" id="ARBA00012513"/>
    </source>
</evidence>
<dbReference type="SUPFAM" id="SSF56112">
    <property type="entry name" value="Protein kinase-like (PK-like)"/>
    <property type="match status" value="1"/>
</dbReference>
<dbReference type="GO" id="GO:0005524">
    <property type="term" value="F:ATP binding"/>
    <property type="evidence" value="ECO:0007669"/>
    <property type="project" value="UniProtKB-UniRule"/>
</dbReference>
<dbReference type="FunFam" id="3.30.200.20:FF:000128">
    <property type="entry name" value="Serine/threonine-protein kinase ksg1"/>
    <property type="match status" value="1"/>
</dbReference>
<dbReference type="PROSITE" id="PS00108">
    <property type="entry name" value="PROTEIN_KINASE_ST"/>
    <property type="match status" value="1"/>
</dbReference>
<feature type="compositionally biased region" description="Low complexity" evidence="11">
    <location>
        <begin position="35"/>
        <end position="49"/>
    </location>
</feature>
<feature type="domain" description="Protein kinase" evidence="12">
    <location>
        <begin position="159"/>
        <end position="418"/>
    </location>
</feature>
<keyword evidence="3" id="KW-0723">Serine/threonine-protein kinase</keyword>
<evidence type="ECO:0000313" key="13">
    <source>
        <dbReference type="EMBL" id="OLL23983.1"/>
    </source>
</evidence>
<reference evidence="13 14" key="1">
    <citation type="submission" date="2016-04" db="EMBL/GenBank/DDBJ databases">
        <title>Evolutionary innovation and constraint leading to complex multicellularity in the Ascomycota.</title>
        <authorList>
            <person name="Cisse O."/>
            <person name="Nguyen A."/>
            <person name="Hewitt D.A."/>
            <person name="Jedd G."/>
            <person name="Stajich J.E."/>
        </authorList>
    </citation>
    <scope>NUCLEOTIDE SEQUENCE [LARGE SCALE GENOMIC DNA]</scope>
    <source>
        <strain evidence="13 14">DAH-3</strain>
    </source>
</reference>
<accession>A0A1U7LN19</accession>
<evidence type="ECO:0000256" key="3">
    <source>
        <dbReference type="ARBA" id="ARBA00022527"/>
    </source>
</evidence>
<keyword evidence="7 10" id="KW-0067">ATP-binding</keyword>
<organism evidence="13 14">
    <name type="scientific">Neolecta irregularis (strain DAH-3)</name>
    <dbReference type="NCBI Taxonomy" id="1198029"/>
    <lineage>
        <taxon>Eukaryota</taxon>
        <taxon>Fungi</taxon>
        <taxon>Dikarya</taxon>
        <taxon>Ascomycota</taxon>
        <taxon>Taphrinomycotina</taxon>
        <taxon>Neolectales</taxon>
        <taxon>Neolectaceae</taxon>
        <taxon>Neolecta</taxon>
    </lineage>
</organism>
<protein>
    <recommendedName>
        <fullName evidence="2">non-specific serine/threonine protein kinase</fullName>
        <ecNumber evidence="2">2.7.11.1</ecNumber>
    </recommendedName>
</protein>
<dbReference type="Pfam" id="PF00069">
    <property type="entry name" value="Pkinase"/>
    <property type="match status" value="1"/>
</dbReference>
<dbReference type="InterPro" id="IPR011009">
    <property type="entry name" value="Kinase-like_dom_sf"/>
</dbReference>
<keyword evidence="14" id="KW-1185">Reference proteome</keyword>
<sequence>MIVDDHGHTSDTLGGLNITNLTEADDLDALGGQGDQQQQQPQQQQQQQQAPKRNSLAASAFRSDSATRSFRVPPPLDRHRTLPYSNGNGYYQSHRASQLSQHSLSSVSSQGRLDSTSTRLVSQKEDWTDKGAAVIYKIEKNPSSDEQATKIIKKGVKDFNFGRTLGEGSYSTVVAATDRQTLKEYAIKILDKRHIIKEKKVKYVNIEKNTLNRLGDHPGVVSLYYTFQDERSLFYVLDLAANGELLGVLKRLGSFDEECTRYYGGQILDALDYMHTKGIIHRDLKPENILLDEHMRIKLTDFGTAKILDQNEGESQDQARANSFVGTAEYVSPELLTDKAAYKSSDLWAFGCIIYQLLSGRPPFKASNEYQTFQKIVHLDYSFPLGFPAHARDLVSKLLVLDPKDRLTIEDIKKHEFFAGVEWGRAIWKANPPKLRPHRPDTIIRLSGYPSTASLPILSAHSSMSTKIGNLGLQRQSSEGRLLGSHGELASPPSTLDLEWTHLLLHNERILRFGNVIVSCGMSCTLTPNKLAKRLLQRKKVRTLLITNGGRAFFVYPDKKVKAEIELTPATMFFAKGKTFTIETPERSFVFEDPAGRPFEWIEKLEEAKKIACKNPVFNGSIEGVALMDSGSIDVFLRMSIPYDDLWQRSEAYDDVRNDLTKTQIQTDTD</sequence>
<evidence type="ECO:0000256" key="1">
    <source>
        <dbReference type="ARBA" id="ARBA00010006"/>
    </source>
</evidence>
<dbReference type="InterPro" id="IPR033931">
    <property type="entry name" value="PDK1-typ_PH"/>
</dbReference>
<proteinExistence type="inferred from homology"/>
<dbReference type="InterPro" id="IPR000719">
    <property type="entry name" value="Prot_kinase_dom"/>
</dbReference>
<dbReference type="Gene3D" id="3.30.200.20">
    <property type="entry name" value="Phosphorylase Kinase, domain 1"/>
    <property type="match status" value="1"/>
</dbReference>
<evidence type="ECO:0000256" key="9">
    <source>
        <dbReference type="ARBA" id="ARBA00048679"/>
    </source>
</evidence>
<dbReference type="InterPro" id="IPR011993">
    <property type="entry name" value="PH-like_dom_sf"/>
</dbReference>
<dbReference type="Gene3D" id="1.10.510.10">
    <property type="entry name" value="Transferase(Phosphotransferase) domain 1"/>
    <property type="match status" value="1"/>
</dbReference>
<keyword evidence="5 10" id="KW-0547">Nucleotide-binding</keyword>
<comment type="catalytic activity">
    <reaction evidence="9">
        <text>L-seryl-[protein] + ATP = O-phospho-L-seryl-[protein] + ADP + H(+)</text>
        <dbReference type="Rhea" id="RHEA:17989"/>
        <dbReference type="Rhea" id="RHEA-COMP:9863"/>
        <dbReference type="Rhea" id="RHEA-COMP:11604"/>
        <dbReference type="ChEBI" id="CHEBI:15378"/>
        <dbReference type="ChEBI" id="CHEBI:29999"/>
        <dbReference type="ChEBI" id="CHEBI:30616"/>
        <dbReference type="ChEBI" id="CHEBI:83421"/>
        <dbReference type="ChEBI" id="CHEBI:456216"/>
        <dbReference type="EC" id="2.7.11.1"/>
    </reaction>
</comment>
<dbReference type="Gene3D" id="2.30.29.30">
    <property type="entry name" value="Pleckstrin-homology domain (PH domain)/Phosphotyrosine-binding domain (PTB)"/>
    <property type="match status" value="1"/>
</dbReference>
<dbReference type="EC" id="2.7.11.1" evidence="2"/>
<dbReference type="FunFam" id="1.10.510.10:FF:000163">
    <property type="entry name" value="3-phosphoinositide-dependent protein kinase 1"/>
    <property type="match status" value="1"/>
</dbReference>
<dbReference type="InterPro" id="IPR039046">
    <property type="entry name" value="PDPK1"/>
</dbReference>
<evidence type="ECO:0000256" key="5">
    <source>
        <dbReference type="ARBA" id="ARBA00022741"/>
    </source>
</evidence>
<keyword evidence="4" id="KW-0808">Transferase</keyword>
<dbReference type="InterPro" id="IPR008271">
    <property type="entry name" value="Ser/Thr_kinase_AS"/>
</dbReference>
<dbReference type="Pfam" id="PF14593">
    <property type="entry name" value="PH_3"/>
    <property type="match status" value="1"/>
</dbReference>
<evidence type="ECO:0000259" key="12">
    <source>
        <dbReference type="PROSITE" id="PS50011"/>
    </source>
</evidence>
<evidence type="ECO:0000256" key="11">
    <source>
        <dbReference type="SAM" id="MobiDB-lite"/>
    </source>
</evidence>
<evidence type="ECO:0000256" key="6">
    <source>
        <dbReference type="ARBA" id="ARBA00022777"/>
    </source>
</evidence>
<dbReference type="SUPFAM" id="SSF50729">
    <property type="entry name" value="PH domain-like"/>
    <property type="match status" value="1"/>
</dbReference>
<comment type="catalytic activity">
    <reaction evidence="8">
        <text>L-threonyl-[protein] + ATP = O-phospho-L-threonyl-[protein] + ADP + H(+)</text>
        <dbReference type="Rhea" id="RHEA:46608"/>
        <dbReference type="Rhea" id="RHEA-COMP:11060"/>
        <dbReference type="Rhea" id="RHEA-COMP:11605"/>
        <dbReference type="ChEBI" id="CHEBI:15378"/>
        <dbReference type="ChEBI" id="CHEBI:30013"/>
        <dbReference type="ChEBI" id="CHEBI:30616"/>
        <dbReference type="ChEBI" id="CHEBI:61977"/>
        <dbReference type="ChEBI" id="CHEBI:456216"/>
        <dbReference type="EC" id="2.7.11.1"/>
    </reaction>
</comment>
<dbReference type="EMBL" id="LXFE01001045">
    <property type="protein sequence ID" value="OLL23983.1"/>
    <property type="molecule type" value="Genomic_DNA"/>
</dbReference>
<evidence type="ECO:0000313" key="14">
    <source>
        <dbReference type="Proteomes" id="UP000186594"/>
    </source>
</evidence>
<dbReference type="PANTHER" id="PTHR24356">
    <property type="entry name" value="SERINE/THREONINE-PROTEIN KINASE"/>
    <property type="match status" value="1"/>
</dbReference>
<dbReference type="STRING" id="1198029.A0A1U7LN19"/>
<feature type="binding site" evidence="10">
    <location>
        <position position="188"/>
    </location>
    <ligand>
        <name>ATP</name>
        <dbReference type="ChEBI" id="CHEBI:30616"/>
    </ligand>
</feature>
<keyword evidence="6 13" id="KW-0418">Kinase</keyword>
<evidence type="ECO:0000256" key="4">
    <source>
        <dbReference type="ARBA" id="ARBA00022679"/>
    </source>
</evidence>
<feature type="compositionally biased region" description="Polar residues" evidence="11">
    <location>
        <begin position="111"/>
        <end position="120"/>
    </location>
</feature>
<evidence type="ECO:0000256" key="7">
    <source>
        <dbReference type="ARBA" id="ARBA00022840"/>
    </source>
</evidence>
<name>A0A1U7LN19_NEOID</name>
<dbReference type="PROSITE" id="PS00107">
    <property type="entry name" value="PROTEIN_KINASE_ATP"/>
    <property type="match status" value="1"/>
</dbReference>
<dbReference type="Proteomes" id="UP000186594">
    <property type="component" value="Unassembled WGS sequence"/>
</dbReference>
<evidence type="ECO:0000256" key="8">
    <source>
        <dbReference type="ARBA" id="ARBA00047899"/>
    </source>
</evidence>
<feature type="region of interest" description="Disordered" evidence="11">
    <location>
        <begin position="27"/>
        <end position="120"/>
    </location>
</feature>
<feature type="compositionally biased region" description="Low complexity" evidence="11">
    <location>
        <begin position="92"/>
        <end position="110"/>
    </location>
</feature>
<dbReference type="PANTHER" id="PTHR24356:SF163">
    <property type="entry name" value="3-PHOSPHOINOSITIDE-DEPENDENT PROTEIN KINASE 1-RELATED"/>
    <property type="match status" value="1"/>
</dbReference>
<evidence type="ECO:0000256" key="10">
    <source>
        <dbReference type="PROSITE-ProRule" id="PRU10141"/>
    </source>
</evidence>
<comment type="caution">
    <text evidence="13">The sequence shown here is derived from an EMBL/GenBank/DDBJ whole genome shotgun (WGS) entry which is preliminary data.</text>
</comment>
<dbReference type="AlphaFoldDB" id="A0A1U7LN19"/>
<dbReference type="OrthoDB" id="347657at2759"/>